<name>A0A840X4K6_9RHOB</name>
<dbReference type="Gene3D" id="3.40.630.30">
    <property type="match status" value="1"/>
</dbReference>
<proteinExistence type="predicted"/>
<dbReference type="PANTHER" id="PTHR31438:SF1">
    <property type="entry name" value="LYSINE N-ACYLTRANSFERASE C17G9.06C-RELATED"/>
    <property type="match status" value="1"/>
</dbReference>
<accession>A0A840X4K6</accession>
<evidence type="ECO:0000256" key="1">
    <source>
        <dbReference type="ARBA" id="ARBA00023251"/>
    </source>
</evidence>
<dbReference type="Pfam" id="PF13523">
    <property type="entry name" value="Acetyltransf_8"/>
    <property type="match status" value="1"/>
</dbReference>
<comment type="caution">
    <text evidence="3">The sequence shown here is derived from an EMBL/GenBank/DDBJ whole genome shotgun (WGS) entry which is preliminary data.</text>
</comment>
<dbReference type="Proteomes" id="UP000553766">
    <property type="component" value="Unassembled WGS sequence"/>
</dbReference>
<reference evidence="3 4" key="1">
    <citation type="submission" date="2020-08" db="EMBL/GenBank/DDBJ databases">
        <title>Genomic Encyclopedia of Type Strains, Phase IV (KMG-IV): sequencing the most valuable type-strain genomes for metagenomic binning, comparative biology and taxonomic classification.</title>
        <authorList>
            <person name="Goeker M."/>
        </authorList>
    </citation>
    <scope>NUCLEOTIDE SEQUENCE [LARGE SCALE GENOMIC DNA]</scope>
    <source>
        <strain evidence="3 4">DSM 103377</strain>
    </source>
</reference>
<gene>
    <name evidence="3" type="ORF">FHS89_002776</name>
</gene>
<dbReference type="InterPro" id="IPR016181">
    <property type="entry name" value="Acyl_CoA_acyltransferase"/>
</dbReference>
<dbReference type="EC" id="2.3.1.82" evidence="3"/>
<evidence type="ECO:0000313" key="3">
    <source>
        <dbReference type="EMBL" id="MBB5516736.1"/>
    </source>
</evidence>
<organism evidence="3 4">
    <name type="scientific">Rubricella aquisinus</name>
    <dbReference type="NCBI Taxonomy" id="2028108"/>
    <lineage>
        <taxon>Bacteria</taxon>
        <taxon>Pseudomonadati</taxon>
        <taxon>Pseudomonadota</taxon>
        <taxon>Alphaproteobacteria</taxon>
        <taxon>Rhodobacterales</taxon>
        <taxon>Paracoccaceae</taxon>
        <taxon>Rubricella</taxon>
    </lineage>
</organism>
<keyword evidence="4" id="KW-1185">Reference proteome</keyword>
<dbReference type="GO" id="GO:0047663">
    <property type="term" value="F:aminoglycoside 6'-N-acetyltransferase activity"/>
    <property type="evidence" value="ECO:0007669"/>
    <property type="project" value="UniProtKB-EC"/>
</dbReference>
<evidence type="ECO:0000259" key="2">
    <source>
        <dbReference type="PROSITE" id="PS51186"/>
    </source>
</evidence>
<dbReference type="GO" id="GO:0046677">
    <property type="term" value="P:response to antibiotic"/>
    <property type="evidence" value="ECO:0007669"/>
    <property type="project" value="UniProtKB-KW"/>
</dbReference>
<dbReference type="EMBL" id="JACIJS010000008">
    <property type="protein sequence ID" value="MBB5516736.1"/>
    <property type="molecule type" value="Genomic_DNA"/>
</dbReference>
<keyword evidence="3" id="KW-0808">Transferase</keyword>
<dbReference type="AlphaFoldDB" id="A0A840X4K6"/>
<keyword evidence="1" id="KW-0046">Antibiotic resistance</keyword>
<dbReference type="InterPro" id="IPR000182">
    <property type="entry name" value="GNAT_dom"/>
</dbReference>
<protein>
    <submittedName>
        <fullName evidence="3">Aminoglycoside 6'-N-acetyltransferase</fullName>
        <ecNumber evidence="3">2.3.1.82</ecNumber>
    </submittedName>
</protein>
<dbReference type="SUPFAM" id="SSF55729">
    <property type="entry name" value="Acyl-CoA N-acyltransferases (Nat)"/>
    <property type="match status" value="1"/>
</dbReference>
<evidence type="ECO:0000313" key="4">
    <source>
        <dbReference type="Proteomes" id="UP000553766"/>
    </source>
</evidence>
<dbReference type="PANTHER" id="PTHR31438">
    <property type="entry name" value="LYSINE N-ACYLTRANSFERASE C17G9.06C-RELATED"/>
    <property type="match status" value="1"/>
</dbReference>
<keyword evidence="3" id="KW-0012">Acyltransferase</keyword>
<sequence length="175" mass="19370">MKADGRLPQMTDPSEYTFRKVTLADADLLQRWRAAPHVRAWWAPSPPYSAAQLDDPDVDRWIVSMGDRPFGFMQDYTVHGAAEHHFAHLPAGARGIDQFIGEAELLGQGHGPGFIRARMMALFDAGTPVIATDPHPDNHRAIAAYRKLGFRVTGPAQETQWGLILPMMATAGEVR</sequence>
<feature type="domain" description="N-acetyltransferase" evidence="2">
    <location>
        <begin position="16"/>
        <end position="172"/>
    </location>
</feature>
<dbReference type="PROSITE" id="PS51186">
    <property type="entry name" value="GNAT"/>
    <property type="match status" value="1"/>
</dbReference>